<comment type="caution">
    <text evidence="2">The sequence shown here is derived from an EMBL/GenBank/DDBJ whole genome shotgun (WGS) entry which is preliminary data.</text>
</comment>
<accession>A0ABS5NZB6</accession>
<reference evidence="2 3" key="1">
    <citation type="submission" date="2021-05" db="EMBL/GenBank/DDBJ databases">
        <title>Novel Bacillus species.</title>
        <authorList>
            <person name="Liu G."/>
        </authorList>
    </citation>
    <scope>NUCLEOTIDE SEQUENCE [LARGE SCALE GENOMIC DNA]</scope>
    <source>
        <strain evidence="2 3">FJAT-49705</strain>
    </source>
</reference>
<dbReference type="RefSeq" id="WP_213104612.1">
    <property type="nucleotide sequence ID" value="NZ_JAGYPM010000009.1"/>
</dbReference>
<gene>
    <name evidence="2" type="ORF">KHA94_24045</name>
</gene>
<evidence type="ECO:0000256" key="1">
    <source>
        <dbReference type="SAM" id="MobiDB-lite"/>
    </source>
</evidence>
<proteinExistence type="predicted"/>
<name>A0ABS5NZB6_9BACI</name>
<protein>
    <submittedName>
        <fullName evidence="2">Uncharacterized protein</fullName>
    </submittedName>
</protein>
<sequence>MKSQKYARFYAFLVYLCSSSIHKSFCHKQHFLIAESTTDTILSKKRDQKDFSPDDQGYHVSLSE</sequence>
<evidence type="ECO:0000313" key="2">
    <source>
        <dbReference type="EMBL" id="MBS4193172.1"/>
    </source>
</evidence>
<organism evidence="2 3">
    <name type="scientific">Cytobacillus citreus</name>
    <dbReference type="NCBI Taxonomy" id="2833586"/>
    <lineage>
        <taxon>Bacteria</taxon>
        <taxon>Bacillati</taxon>
        <taxon>Bacillota</taxon>
        <taxon>Bacilli</taxon>
        <taxon>Bacillales</taxon>
        <taxon>Bacillaceae</taxon>
        <taxon>Cytobacillus</taxon>
    </lineage>
</organism>
<dbReference type="EMBL" id="JAGYPM010000009">
    <property type="protein sequence ID" value="MBS4193172.1"/>
    <property type="molecule type" value="Genomic_DNA"/>
</dbReference>
<dbReference type="Proteomes" id="UP000681027">
    <property type="component" value="Unassembled WGS sequence"/>
</dbReference>
<keyword evidence="3" id="KW-1185">Reference proteome</keyword>
<evidence type="ECO:0000313" key="3">
    <source>
        <dbReference type="Proteomes" id="UP000681027"/>
    </source>
</evidence>
<feature type="region of interest" description="Disordered" evidence="1">
    <location>
        <begin position="45"/>
        <end position="64"/>
    </location>
</feature>